<keyword evidence="5" id="KW-0808">Transferase</keyword>
<dbReference type="GO" id="GO:0005524">
    <property type="term" value="F:ATP binding"/>
    <property type="evidence" value="ECO:0007669"/>
    <property type="project" value="UniProtKB-KW"/>
</dbReference>
<feature type="domain" description="Protein kinase" evidence="4">
    <location>
        <begin position="106"/>
        <end position="396"/>
    </location>
</feature>
<evidence type="ECO:0000259" key="4">
    <source>
        <dbReference type="PROSITE" id="PS50011"/>
    </source>
</evidence>
<dbReference type="SUPFAM" id="SSF56112">
    <property type="entry name" value="Protein kinase-like (PK-like)"/>
    <property type="match status" value="1"/>
</dbReference>
<evidence type="ECO:0000313" key="6">
    <source>
        <dbReference type="Proteomes" id="UP000186817"/>
    </source>
</evidence>
<sequence>VSAADQNSDKAGSPVHSTWSDPEEEQVVGPTPSQASVVEIRDVRVGVLEMASHGLGGHEGWCCIWSPLKYAQPDRVKFEEDGHDISEGVLKGRLLLPPWNPQRFRFWKVHMLAARSGGQVELYLDFMTGGTVAVKHLPHSRLRDSPQAYHEAWPGEVENPWKEIEIMLRFGFPGPDQLPGVARSFGAFCTARGDGMLVSEYLPGGDLFDIAAKLDEPGYKRELQVVPIIMSLIQGVRALHARGVAHGDISLENALLKSGSQVVLVDFAMAVTENLDAATGRRGKPSYMAPEMFTQRTYDARAADVFACGVCAYALAMGSYPWVSTRPGACLAFVFAQRFGLQALMQRRRLAATPRRPRTPIGECMSPAFRQNLVHMMAMDAARRPKLHEYVSYEVLQKGWASTD</sequence>
<organism evidence="5 6">
    <name type="scientific">Symbiodinium microadriaticum</name>
    <name type="common">Dinoflagellate</name>
    <name type="synonym">Zooxanthella microadriatica</name>
    <dbReference type="NCBI Taxonomy" id="2951"/>
    <lineage>
        <taxon>Eukaryota</taxon>
        <taxon>Sar</taxon>
        <taxon>Alveolata</taxon>
        <taxon>Dinophyceae</taxon>
        <taxon>Suessiales</taxon>
        <taxon>Symbiodiniaceae</taxon>
        <taxon>Symbiodinium</taxon>
    </lineage>
</organism>
<name>A0A1Q9DBT0_SYMMI</name>
<evidence type="ECO:0000313" key="5">
    <source>
        <dbReference type="EMBL" id="OLP92550.1"/>
    </source>
</evidence>
<dbReference type="Gene3D" id="1.10.510.10">
    <property type="entry name" value="Transferase(Phosphotransferase) domain 1"/>
    <property type="match status" value="1"/>
</dbReference>
<dbReference type="GO" id="GO:0005737">
    <property type="term" value="C:cytoplasm"/>
    <property type="evidence" value="ECO:0007669"/>
    <property type="project" value="TreeGrafter"/>
</dbReference>
<dbReference type="InterPro" id="IPR011009">
    <property type="entry name" value="Kinase-like_dom_sf"/>
</dbReference>
<proteinExistence type="predicted"/>
<comment type="caution">
    <text evidence="5">The sequence shown here is derived from an EMBL/GenBank/DDBJ whole genome shotgun (WGS) entry which is preliminary data.</text>
</comment>
<feature type="region of interest" description="Disordered" evidence="3">
    <location>
        <begin position="1"/>
        <end position="33"/>
    </location>
</feature>
<evidence type="ECO:0000256" key="1">
    <source>
        <dbReference type="ARBA" id="ARBA00022741"/>
    </source>
</evidence>
<feature type="non-terminal residue" evidence="5">
    <location>
        <position position="1"/>
    </location>
</feature>
<reference evidence="5 6" key="1">
    <citation type="submission" date="2016-02" db="EMBL/GenBank/DDBJ databases">
        <title>Genome analysis of coral dinoflagellate symbionts highlights evolutionary adaptations to a symbiotic lifestyle.</title>
        <authorList>
            <person name="Aranda M."/>
            <person name="Li Y."/>
            <person name="Liew Y.J."/>
            <person name="Baumgarten S."/>
            <person name="Simakov O."/>
            <person name="Wilson M."/>
            <person name="Piel J."/>
            <person name="Ashoor H."/>
            <person name="Bougouffa S."/>
            <person name="Bajic V.B."/>
            <person name="Ryu T."/>
            <person name="Ravasi T."/>
            <person name="Bayer T."/>
            <person name="Micklem G."/>
            <person name="Kim H."/>
            <person name="Bhak J."/>
            <person name="Lajeunesse T.C."/>
            <person name="Voolstra C.R."/>
        </authorList>
    </citation>
    <scope>NUCLEOTIDE SEQUENCE [LARGE SCALE GENOMIC DNA]</scope>
    <source>
        <strain evidence="5 6">CCMP2467</strain>
    </source>
</reference>
<dbReference type="GO" id="GO:0035556">
    <property type="term" value="P:intracellular signal transduction"/>
    <property type="evidence" value="ECO:0007669"/>
    <property type="project" value="TreeGrafter"/>
</dbReference>
<protein>
    <submittedName>
        <fullName evidence="5">Serine/threonine-protein kinase GIN4</fullName>
    </submittedName>
</protein>
<dbReference type="EMBL" id="LSRX01000617">
    <property type="protein sequence ID" value="OLP92550.1"/>
    <property type="molecule type" value="Genomic_DNA"/>
</dbReference>
<dbReference type="PANTHER" id="PTHR24346:SF30">
    <property type="entry name" value="MATERNAL EMBRYONIC LEUCINE ZIPPER KINASE"/>
    <property type="match status" value="1"/>
</dbReference>
<dbReference type="GO" id="GO:0004674">
    <property type="term" value="F:protein serine/threonine kinase activity"/>
    <property type="evidence" value="ECO:0007669"/>
    <property type="project" value="TreeGrafter"/>
</dbReference>
<feature type="compositionally biased region" description="Polar residues" evidence="3">
    <location>
        <begin position="1"/>
        <end position="20"/>
    </location>
</feature>
<dbReference type="PROSITE" id="PS50011">
    <property type="entry name" value="PROTEIN_KINASE_DOM"/>
    <property type="match status" value="1"/>
</dbReference>
<evidence type="ECO:0000256" key="3">
    <source>
        <dbReference type="SAM" id="MobiDB-lite"/>
    </source>
</evidence>
<accession>A0A1Q9DBT0</accession>
<keyword evidence="5" id="KW-0418">Kinase</keyword>
<keyword evidence="1" id="KW-0547">Nucleotide-binding</keyword>
<keyword evidence="2" id="KW-0067">ATP-binding</keyword>
<dbReference type="OrthoDB" id="248923at2759"/>
<dbReference type="PANTHER" id="PTHR24346">
    <property type="entry name" value="MAP/MICROTUBULE AFFINITY-REGULATING KINASE"/>
    <property type="match status" value="1"/>
</dbReference>
<dbReference type="AlphaFoldDB" id="A0A1Q9DBT0"/>
<dbReference type="Pfam" id="PF00069">
    <property type="entry name" value="Pkinase"/>
    <property type="match status" value="1"/>
</dbReference>
<evidence type="ECO:0000256" key="2">
    <source>
        <dbReference type="ARBA" id="ARBA00022840"/>
    </source>
</evidence>
<dbReference type="InterPro" id="IPR000719">
    <property type="entry name" value="Prot_kinase_dom"/>
</dbReference>
<gene>
    <name evidence="5" type="primary">GIN4</name>
    <name evidence="5" type="ORF">AK812_SmicGene25632</name>
</gene>
<dbReference type="Proteomes" id="UP000186817">
    <property type="component" value="Unassembled WGS sequence"/>
</dbReference>
<keyword evidence="6" id="KW-1185">Reference proteome</keyword>